<dbReference type="InParanoid" id="G4U278"/>
<evidence type="ECO:0000313" key="1">
    <source>
        <dbReference type="EMBL" id="CCA77671.1"/>
    </source>
</evidence>
<keyword evidence="2" id="KW-1185">Reference proteome</keyword>
<dbReference type="HOGENOM" id="CLU_3429993_0_0_1"/>
<protein>
    <submittedName>
        <fullName evidence="1">Uncharacterized protein</fullName>
    </submittedName>
</protein>
<evidence type="ECO:0000313" key="2">
    <source>
        <dbReference type="Proteomes" id="UP000007148"/>
    </source>
</evidence>
<comment type="caution">
    <text evidence="1">The sequence shown here is derived from an EMBL/GenBank/DDBJ whole genome shotgun (WGS) entry which is preliminary data.</text>
</comment>
<proteinExistence type="predicted"/>
<name>G4U278_SERID</name>
<dbReference type="Proteomes" id="UP000007148">
    <property type="component" value="Unassembled WGS sequence"/>
</dbReference>
<dbReference type="AlphaFoldDB" id="G4U278"/>
<reference evidence="1 2" key="1">
    <citation type="journal article" date="2011" name="PLoS Pathog.">
        <title>Endophytic Life Strategies Decoded by Genome and Transcriptome Analyses of the Mutualistic Root Symbiont Piriformospora indica.</title>
        <authorList>
            <person name="Zuccaro A."/>
            <person name="Lahrmann U."/>
            <person name="Guldener U."/>
            <person name="Langen G."/>
            <person name="Pfiffi S."/>
            <person name="Biedenkopf D."/>
            <person name="Wong P."/>
            <person name="Samans B."/>
            <person name="Grimm C."/>
            <person name="Basiewicz M."/>
            <person name="Murat C."/>
            <person name="Martin F."/>
            <person name="Kogel K.H."/>
        </authorList>
    </citation>
    <scope>NUCLEOTIDE SEQUENCE [LARGE SCALE GENOMIC DNA]</scope>
    <source>
        <strain evidence="1 2">DSM 11827</strain>
    </source>
</reference>
<organism evidence="1 2">
    <name type="scientific">Serendipita indica (strain DSM 11827)</name>
    <name type="common">Root endophyte fungus</name>
    <name type="synonym">Piriformospora indica</name>
    <dbReference type="NCBI Taxonomy" id="1109443"/>
    <lineage>
        <taxon>Eukaryota</taxon>
        <taxon>Fungi</taxon>
        <taxon>Dikarya</taxon>
        <taxon>Basidiomycota</taxon>
        <taxon>Agaricomycotina</taxon>
        <taxon>Agaricomycetes</taxon>
        <taxon>Sebacinales</taxon>
        <taxon>Serendipitaceae</taxon>
        <taxon>Serendipita</taxon>
    </lineage>
</organism>
<accession>G4U278</accession>
<dbReference type="EMBL" id="CAFZ01001842">
    <property type="protein sequence ID" value="CCA77671.1"/>
    <property type="molecule type" value="Genomic_DNA"/>
</dbReference>
<gene>
    <name evidence="1" type="ORF">PIIN_11649</name>
</gene>
<sequence length="19" mass="2279">MPEEAREHHQSKVGRFRAI</sequence>